<feature type="region of interest" description="Disordered" evidence="7">
    <location>
        <begin position="34"/>
        <end position="60"/>
    </location>
</feature>
<dbReference type="GO" id="GO:0005634">
    <property type="term" value="C:nucleus"/>
    <property type="evidence" value="ECO:0007669"/>
    <property type="project" value="UniProtKB-SubCell"/>
</dbReference>
<evidence type="ECO:0000256" key="7">
    <source>
        <dbReference type="SAM" id="MobiDB-lite"/>
    </source>
</evidence>
<evidence type="ECO:0000256" key="5">
    <source>
        <dbReference type="ARBA" id="ARBA00023163"/>
    </source>
</evidence>
<evidence type="ECO:0000256" key="3">
    <source>
        <dbReference type="ARBA" id="ARBA00023015"/>
    </source>
</evidence>
<evidence type="ECO:0000256" key="2">
    <source>
        <dbReference type="ARBA" id="ARBA00022833"/>
    </source>
</evidence>
<keyword evidence="5" id="KW-0804">Transcription</keyword>
<evidence type="ECO:0000313" key="8">
    <source>
        <dbReference type="EMBL" id="KAK7740944.1"/>
    </source>
</evidence>
<accession>A0AAN9UDQ2</accession>
<keyword evidence="3" id="KW-0805">Transcription regulation</keyword>
<keyword evidence="9" id="KW-1185">Reference proteome</keyword>
<keyword evidence="4" id="KW-0238">DNA-binding</keyword>
<sequence length="461" mass="50829">MGGSVGTKMTDEAGPFSRQQRWIKTPRRLKFVDETGAASGNGDEVPAVDAFRDDWPDSDTDGSETINTAMDGTTSRIVDATGLAVHAASAPPALGIGAGRLPSPTDRFLIRDDDHAVSPASGLPGFQNLTMAVVDSIPAPMPPAVPFETENEDPEVRAMRAKIYREKDVWPLESREEAMLFRHYVQKLSICLDVCDPNQSFETVVPPRAGTCKILLNAIFALAAKHLSHTASYDPYASDRYHQECLNTLIPILNHEHHTMSDENLFAATIILRMWEEMEVKHSGHDAHSYLLGIQAFVHHSVGGDGPPGTRYLMPGSLGGAAFWVGLRQEIYSAMMNQQPLRINLVHSLVDRTLAPADDFGWANRACVHCADVLNFCFGDGALGVQHHLLAELFLVNFDPKIPRIGGQRKEAAKRTNERIQSLVRKLVISFKIDTTKKPVWTSSGERNKITHVLPRRSSSR</sequence>
<comment type="caution">
    <text evidence="8">The sequence shown here is derived from an EMBL/GenBank/DDBJ whole genome shotgun (WGS) entry which is preliminary data.</text>
</comment>
<keyword evidence="2" id="KW-0862">Zinc</keyword>
<evidence type="ECO:0000256" key="4">
    <source>
        <dbReference type="ARBA" id="ARBA00023125"/>
    </source>
</evidence>
<gene>
    <name evidence="8" type="ORF">SLS53_005007</name>
</gene>
<dbReference type="GO" id="GO:0003700">
    <property type="term" value="F:DNA-binding transcription factor activity"/>
    <property type="evidence" value="ECO:0007669"/>
    <property type="project" value="TreeGrafter"/>
</dbReference>
<evidence type="ECO:0000256" key="1">
    <source>
        <dbReference type="ARBA" id="ARBA00004123"/>
    </source>
</evidence>
<comment type="subcellular location">
    <subcellularLocation>
        <location evidence="1">Nucleus</location>
    </subcellularLocation>
</comment>
<evidence type="ECO:0000256" key="6">
    <source>
        <dbReference type="ARBA" id="ARBA00023242"/>
    </source>
</evidence>
<dbReference type="GO" id="GO:0000976">
    <property type="term" value="F:transcription cis-regulatory region binding"/>
    <property type="evidence" value="ECO:0007669"/>
    <property type="project" value="TreeGrafter"/>
</dbReference>
<dbReference type="GO" id="GO:0045944">
    <property type="term" value="P:positive regulation of transcription by RNA polymerase II"/>
    <property type="evidence" value="ECO:0007669"/>
    <property type="project" value="TreeGrafter"/>
</dbReference>
<organism evidence="8 9">
    <name type="scientific">Cytospora paraplurivora</name>
    <dbReference type="NCBI Taxonomy" id="2898453"/>
    <lineage>
        <taxon>Eukaryota</taxon>
        <taxon>Fungi</taxon>
        <taxon>Dikarya</taxon>
        <taxon>Ascomycota</taxon>
        <taxon>Pezizomycotina</taxon>
        <taxon>Sordariomycetes</taxon>
        <taxon>Sordariomycetidae</taxon>
        <taxon>Diaporthales</taxon>
        <taxon>Cytosporaceae</taxon>
        <taxon>Cytospora</taxon>
    </lineage>
</organism>
<evidence type="ECO:0000313" key="9">
    <source>
        <dbReference type="Proteomes" id="UP001320245"/>
    </source>
</evidence>
<dbReference type="EMBL" id="JAJSPL020000018">
    <property type="protein sequence ID" value="KAK7740944.1"/>
    <property type="molecule type" value="Genomic_DNA"/>
</dbReference>
<dbReference type="PANTHER" id="PTHR37534">
    <property type="entry name" value="TRANSCRIPTIONAL ACTIVATOR PROTEIN UGA3"/>
    <property type="match status" value="1"/>
</dbReference>
<feature type="region of interest" description="Disordered" evidence="7">
    <location>
        <begin position="1"/>
        <end position="21"/>
    </location>
</feature>
<keyword evidence="6" id="KW-0539">Nucleus</keyword>
<dbReference type="PANTHER" id="PTHR37534:SF2">
    <property type="entry name" value="N-ACETYLTRANSFERASE DOMAIN-CONTAINING PROTEIN"/>
    <property type="match status" value="1"/>
</dbReference>
<dbReference type="AlphaFoldDB" id="A0AAN9UDQ2"/>
<proteinExistence type="predicted"/>
<dbReference type="InterPro" id="IPR021858">
    <property type="entry name" value="Fun_TF"/>
</dbReference>
<dbReference type="Pfam" id="PF11951">
    <property type="entry name" value="Fungal_trans_2"/>
    <property type="match status" value="1"/>
</dbReference>
<name>A0AAN9UDQ2_9PEZI</name>
<protein>
    <submittedName>
        <fullName evidence="8">Uncharacterized protein</fullName>
    </submittedName>
</protein>
<dbReference type="Proteomes" id="UP001320245">
    <property type="component" value="Unassembled WGS sequence"/>
</dbReference>
<reference evidence="8 9" key="1">
    <citation type="journal article" date="2023" name="PLoS ONE">
        <title>Cytospora paraplurivora sp. nov. isolated from orchards with fruit tree decline syndrome in Ontario, Canada.</title>
        <authorList>
            <person name="Ilyukhin E."/>
            <person name="Nguyen H.D.T."/>
            <person name="Castle A.J."/>
            <person name="Ellouze W."/>
        </authorList>
    </citation>
    <scope>NUCLEOTIDE SEQUENCE [LARGE SCALE GENOMIC DNA]</scope>
    <source>
        <strain evidence="8 9">FDS-564</strain>
    </source>
</reference>